<evidence type="ECO:0000256" key="1">
    <source>
        <dbReference type="SAM" id="SignalP"/>
    </source>
</evidence>
<evidence type="ECO:0000313" key="3">
    <source>
        <dbReference type="Proteomes" id="UP001319867"/>
    </source>
</evidence>
<dbReference type="SUPFAM" id="SSF54427">
    <property type="entry name" value="NTF2-like"/>
    <property type="match status" value="1"/>
</dbReference>
<accession>A0ABM7V4P4</accession>
<evidence type="ECO:0000313" key="2">
    <source>
        <dbReference type="EMBL" id="BDB54320.1"/>
    </source>
</evidence>
<keyword evidence="3" id="KW-1185">Reference proteome</keyword>
<evidence type="ECO:0008006" key="4">
    <source>
        <dbReference type="Google" id="ProtNLM"/>
    </source>
</evidence>
<dbReference type="EMBL" id="AP025184">
    <property type="protein sequence ID" value="BDB54320.1"/>
    <property type="molecule type" value="Genomic_DNA"/>
</dbReference>
<dbReference type="PROSITE" id="PS51257">
    <property type="entry name" value="PROKAR_LIPOPROTEIN"/>
    <property type="match status" value="1"/>
</dbReference>
<gene>
    <name evidence="2" type="ORF">GENT5_06250</name>
</gene>
<keyword evidence="1" id="KW-0732">Signal</keyword>
<proteinExistence type="predicted"/>
<organism evidence="2 3">
    <name type="scientific">Flavobacterium ammoniigenes</name>
    <dbReference type="NCBI Taxonomy" id="1751095"/>
    <lineage>
        <taxon>Bacteria</taxon>
        <taxon>Pseudomonadati</taxon>
        <taxon>Bacteroidota</taxon>
        <taxon>Flavobacteriia</taxon>
        <taxon>Flavobacteriales</taxon>
        <taxon>Flavobacteriaceae</taxon>
        <taxon>Flavobacterium</taxon>
    </lineage>
</organism>
<protein>
    <recommendedName>
        <fullName evidence="4">Nuclear transport factor 2 family protein</fullName>
    </recommendedName>
</protein>
<dbReference type="Proteomes" id="UP001319867">
    <property type="component" value="Chromosome"/>
</dbReference>
<sequence>MKKTIALIALTSLLFVSCKKDVAADAVAKNPNEGGINLSTSENTEMIKQMNLFASKFDTESIKKLYVSGAVIHDNLKSMTIEENMKNLDYLQSQGVTITLPTDPLVWEVVNNKPDEKTGITNYVISYYEISFSKGDKKASVMINMNFAIKDGKIHEEWDTYDTAPLTELLK</sequence>
<dbReference type="InterPro" id="IPR032710">
    <property type="entry name" value="NTF2-like_dom_sf"/>
</dbReference>
<name>A0ABM7V4P4_9FLAO</name>
<reference evidence="2 3" key="1">
    <citation type="journal article" date="2022" name="Int. J. Syst. Evol. Microbiol.">
        <title>Flavobacterium ammonificans sp. nov. and Flavobacterium ammoniigenes sp. nov., ammonifying bacteria isolated from surface river water.</title>
        <authorList>
            <person name="Watanabe K."/>
            <person name="Kitamura T."/>
            <person name="Ogata Y."/>
            <person name="Shindo C."/>
            <person name="Suda W."/>
        </authorList>
    </citation>
    <scope>NUCLEOTIDE SEQUENCE [LARGE SCALE GENOMIC DNA]</scope>
    <source>
        <strain evidence="2 3">GENT5</strain>
    </source>
</reference>
<feature type="chain" id="PRO_5046766571" description="Nuclear transport factor 2 family protein" evidence="1">
    <location>
        <begin position="24"/>
        <end position="171"/>
    </location>
</feature>
<reference evidence="2 3" key="2">
    <citation type="journal article" date="2022" name="Microorganisms">
        <title>Complete Genome Sequences of Two Flavobacterium ammonificans Strains and a Flavobacterium ammoniigenes Strain of Ammonifying Bacterioplankton Isolated from Surface River Water.</title>
        <authorList>
            <person name="Suda W."/>
            <person name="Ogata Y."/>
            <person name="Shindo C."/>
            <person name="Watanabe K."/>
        </authorList>
    </citation>
    <scope>NUCLEOTIDE SEQUENCE [LARGE SCALE GENOMIC DNA]</scope>
    <source>
        <strain evidence="2 3">GENT5</strain>
    </source>
</reference>
<feature type="signal peptide" evidence="1">
    <location>
        <begin position="1"/>
        <end position="23"/>
    </location>
</feature>
<dbReference type="RefSeq" id="WP_229318061.1">
    <property type="nucleotide sequence ID" value="NZ_AP025184.1"/>
</dbReference>